<name>A0A0L8IDZ4_OCTBM</name>
<evidence type="ECO:0008006" key="2">
    <source>
        <dbReference type="Google" id="ProtNLM"/>
    </source>
</evidence>
<dbReference type="SUPFAM" id="SSF53098">
    <property type="entry name" value="Ribonuclease H-like"/>
    <property type="match status" value="1"/>
</dbReference>
<accession>A0A0L8IDZ4</accession>
<dbReference type="STRING" id="37653.A0A0L8IDZ4"/>
<gene>
    <name evidence="1" type="ORF">OCBIM_22018193mg</name>
</gene>
<dbReference type="PANTHER" id="PTHR45913:SF19">
    <property type="entry name" value="LOW QUALITY PROTEIN: ZINC FINGER BED DOMAIN-CONTAINING PROTEIN 5-LIKE"/>
    <property type="match status" value="1"/>
</dbReference>
<dbReference type="PANTHER" id="PTHR45913">
    <property type="entry name" value="EPM2A-INTERACTING PROTEIN 1"/>
    <property type="match status" value="1"/>
</dbReference>
<proteinExistence type="predicted"/>
<dbReference type="OrthoDB" id="6137485at2759"/>
<evidence type="ECO:0000313" key="1">
    <source>
        <dbReference type="EMBL" id="KOF99275.1"/>
    </source>
</evidence>
<protein>
    <recommendedName>
        <fullName evidence="2">DUF4371 domain-containing protein</fullName>
    </recommendedName>
</protein>
<organism evidence="1">
    <name type="scientific">Octopus bimaculoides</name>
    <name type="common">California two-spotted octopus</name>
    <dbReference type="NCBI Taxonomy" id="37653"/>
    <lineage>
        <taxon>Eukaryota</taxon>
        <taxon>Metazoa</taxon>
        <taxon>Spiralia</taxon>
        <taxon>Lophotrochozoa</taxon>
        <taxon>Mollusca</taxon>
        <taxon>Cephalopoda</taxon>
        <taxon>Coleoidea</taxon>
        <taxon>Octopodiformes</taxon>
        <taxon>Octopoda</taxon>
        <taxon>Incirrata</taxon>
        <taxon>Octopodidae</taxon>
        <taxon>Octopus</taxon>
    </lineage>
</organism>
<dbReference type="EMBL" id="KQ415990">
    <property type="protein sequence ID" value="KOF99275.1"/>
    <property type="molecule type" value="Genomic_DNA"/>
</dbReference>
<dbReference type="AlphaFoldDB" id="A0A0L8IDZ4"/>
<reference evidence="1" key="1">
    <citation type="submission" date="2015-07" db="EMBL/GenBank/DDBJ databases">
        <title>MeaNS - Measles Nucleotide Surveillance Program.</title>
        <authorList>
            <person name="Tran T."/>
            <person name="Druce J."/>
        </authorList>
    </citation>
    <scope>NUCLEOTIDE SEQUENCE</scope>
    <source>
        <strain evidence="1">UCB-OBI-ISO-001</strain>
        <tissue evidence="1">Gonad</tissue>
    </source>
</reference>
<dbReference type="InterPro" id="IPR012337">
    <property type="entry name" value="RNaseH-like_sf"/>
</dbReference>
<sequence>MKSHTIAETLILPACQEIVRMMFGEDAVSELNKIPLSDNTISRRIQDMSGDIECNIKSKILKYKLFALQVDESTDLLVFVRFINHEAIVEDFLCCKELPETRKGQDVFDVLNSHLKYCGLNWKNCVGICTDGVPAMTGCLKGFVPIAQKQNPNIIHTHCFIHREVPVAKTLEPELKSALVVKIVNYIKMRPLKCRQFAKLCVGMEANHSTLIQHTKIRWLSRGKVLSHFYELREELLTFCLQENLKDFVECLSDDRWYSKLAYLADIFHELDLLNNGMQGRNENILSSTEKINACQKKLTEWRKRIAAENLEMFPSVFKRNWQEIALLILNHLHTLLTNLDKYFPSISVDQYDWIRNPFVVFESFEEQFTLTKEEHACVLNNKTLKLNHSELNLNAFWLLIEKEYPAIVQKALRLRVQFATSYLCEFGFSALKTIKHKKRAQLLSGEDELHVCLAQETSDSSFSSSFC</sequence>